<name>A0ABT4PRW1_9MYCO</name>
<dbReference type="PANTHER" id="PTHR30250:SF11">
    <property type="entry name" value="O-ANTIGEN TRANSPORTER-RELATED"/>
    <property type="match status" value="1"/>
</dbReference>
<feature type="transmembrane region" description="Helical" evidence="7">
    <location>
        <begin position="508"/>
        <end position="527"/>
    </location>
</feature>
<organism evidence="8 9">
    <name type="scientific">Mycobacterium hippophais</name>
    <dbReference type="NCBI Taxonomy" id="3016340"/>
    <lineage>
        <taxon>Bacteria</taxon>
        <taxon>Bacillati</taxon>
        <taxon>Actinomycetota</taxon>
        <taxon>Actinomycetes</taxon>
        <taxon>Mycobacteriales</taxon>
        <taxon>Mycobacteriaceae</taxon>
        <taxon>Mycobacterium</taxon>
    </lineage>
</organism>
<dbReference type="RefSeq" id="WP_269893994.1">
    <property type="nucleotide sequence ID" value="NZ_JAPZPY010000003.1"/>
</dbReference>
<feature type="transmembrane region" description="Helical" evidence="7">
    <location>
        <begin position="296"/>
        <end position="314"/>
    </location>
</feature>
<evidence type="ECO:0000313" key="9">
    <source>
        <dbReference type="Proteomes" id="UP001142153"/>
    </source>
</evidence>
<feature type="transmembrane region" description="Helical" evidence="7">
    <location>
        <begin position="226"/>
        <end position="253"/>
    </location>
</feature>
<dbReference type="InterPro" id="IPR050833">
    <property type="entry name" value="Poly_Biosynth_Transport"/>
</dbReference>
<dbReference type="EMBL" id="JAPZPY010000003">
    <property type="protein sequence ID" value="MCZ8379294.1"/>
    <property type="molecule type" value="Genomic_DNA"/>
</dbReference>
<keyword evidence="4 7" id="KW-1133">Transmembrane helix</keyword>
<evidence type="ECO:0000256" key="1">
    <source>
        <dbReference type="ARBA" id="ARBA00004651"/>
    </source>
</evidence>
<comment type="subcellular location">
    <subcellularLocation>
        <location evidence="1">Cell membrane</location>
        <topology evidence="1">Multi-pass membrane protein</topology>
    </subcellularLocation>
</comment>
<feature type="transmembrane region" description="Helical" evidence="7">
    <location>
        <begin position="478"/>
        <end position="501"/>
    </location>
</feature>
<keyword evidence="2" id="KW-1003">Cell membrane</keyword>
<feature type="transmembrane region" description="Helical" evidence="7">
    <location>
        <begin position="259"/>
        <end position="284"/>
    </location>
</feature>
<accession>A0ABT4PRW1</accession>
<evidence type="ECO:0000256" key="4">
    <source>
        <dbReference type="ARBA" id="ARBA00022989"/>
    </source>
</evidence>
<reference evidence="8" key="1">
    <citation type="submission" date="2022-12" db="EMBL/GenBank/DDBJ databases">
        <authorList>
            <person name="Deng Y."/>
            <person name="Zhang Y.-Q."/>
        </authorList>
    </citation>
    <scope>NUCLEOTIDE SEQUENCE</scope>
    <source>
        <strain evidence="8">CPCC 205372</strain>
    </source>
</reference>
<evidence type="ECO:0000313" key="8">
    <source>
        <dbReference type="EMBL" id="MCZ8379294.1"/>
    </source>
</evidence>
<keyword evidence="5 7" id="KW-0472">Membrane</keyword>
<gene>
    <name evidence="8" type="ORF">O6P37_10500</name>
</gene>
<sequence>MGSRLPGQGCYQHRQYSVLDLRCCGCCPDVADRHLSQGRRRHSTAPSPRKPWSHGRLGKISHFNRLQSAANLRGRGTSAVVTTVIYLARQVVDSVEMAFRAIISQNYAQRTDGTERSPFDPAGAATASTSCPDFGIDGELSDRRSAGGEFRHSFGWRVLTAGGGMAASFALTVLVVRGLPDRDAATFFAILAALAIGPLIGRFGLGTNVIRLVPAESDPAVRRQIAGTHLLAVVIASSVSAPVIAIFGCNALIGHEGFVPVFILATLLVGVESTRLMVSDIFAATGRIGSSVATTHYVRTMLALPFVAATMFALGNETLVGVLTAFLGVAVVQFAVALLKARTLVTFPKLGAAFSMLRTAAGQGVRVFSIDLSEFMIMQGTIWLATAALTPVVATQYALAITLGMQVALFKNLAASAVAPPAARLWAAGARAQVVRVLSSAATLSTAVAIGLVVLIAAFGSAAVAFAYGNEMRPTATMLLIIAFGGTVQACFSASVTLIIISGHLAEAAHVAIAVLVVAAPTAVAAAVYGGPIALSAVTATSLAVMYTAQYFNTRKCLGSAPRANRRLTAAARELLREPAADDVEPAGAGRA</sequence>
<feature type="transmembrane region" description="Helical" evidence="7">
    <location>
        <begin position="441"/>
        <end position="466"/>
    </location>
</feature>
<dbReference type="PANTHER" id="PTHR30250">
    <property type="entry name" value="PST FAMILY PREDICTED COLANIC ACID TRANSPORTER"/>
    <property type="match status" value="1"/>
</dbReference>
<keyword evidence="3 7" id="KW-0812">Transmembrane</keyword>
<dbReference type="Proteomes" id="UP001142153">
    <property type="component" value="Unassembled WGS sequence"/>
</dbReference>
<feature type="region of interest" description="Disordered" evidence="6">
    <location>
        <begin position="36"/>
        <end position="56"/>
    </location>
</feature>
<protein>
    <submittedName>
        <fullName evidence="8">Lipopolysaccharide biosynthesis protein</fullName>
    </submittedName>
</protein>
<feature type="transmembrane region" description="Helical" evidence="7">
    <location>
        <begin position="185"/>
        <end position="205"/>
    </location>
</feature>
<evidence type="ECO:0000256" key="6">
    <source>
        <dbReference type="SAM" id="MobiDB-lite"/>
    </source>
</evidence>
<keyword evidence="9" id="KW-1185">Reference proteome</keyword>
<evidence type="ECO:0000256" key="5">
    <source>
        <dbReference type="ARBA" id="ARBA00023136"/>
    </source>
</evidence>
<comment type="caution">
    <text evidence="8">The sequence shown here is derived from an EMBL/GenBank/DDBJ whole genome shotgun (WGS) entry which is preliminary data.</text>
</comment>
<feature type="transmembrane region" description="Helical" evidence="7">
    <location>
        <begin position="320"/>
        <end position="339"/>
    </location>
</feature>
<evidence type="ECO:0000256" key="2">
    <source>
        <dbReference type="ARBA" id="ARBA00022475"/>
    </source>
</evidence>
<evidence type="ECO:0000256" key="7">
    <source>
        <dbReference type="SAM" id="Phobius"/>
    </source>
</evidence>
<evidence type="ECO:0000256" key="3">
    <source>
        <dbReference type="ARBA" id="ARBA00022692"/>
    </source>
</evidence>
<feature type="transmembrane region" description="Helical" evidence="7">
    <location>
        <begin position="154"/>
        <end position="179"/>
    </location>
</feature>
<proteinExistence type="predicted"/>